<accession>A0A0L6UJ52</accession>
<reference evidence="2 3" key="1">
    <citation type="submission" date="2015-08" db="EMBL/GenBank/DDBJ databases">
        <title>Next Generation Sequencing and Analysis of the Genome of Puccinia sorghi L Schw, the Causal Agent of Maize Common Rust.</title>
        <authorList>
            <person name="Rochi L."/>
            <person name="Burguener G."/>
            <person name="Darino M."/>
            <person name="Turjanski A."/>
            <person name="Kreff E."/>
            <person name="Dieguez M.J."/>
            <person name="Sacco F."/>
        </authorList>
    </citation>
    <scope>NUCLEOTIDE SEQUENCE [LARGE SCALE GENOMIC DNA]</scope>
    <source>
        <strain evidence="2 3">RO10H11247</strain>
    </source>
</reference>
<evidence type="ECO:0000256" key="1">
    <source>
        <dbReference type="SAM" id="Phobius"/>
    </source>
</evidence>
<keyword evidence="3" id="KW-1185">Reference proteome</keyword>
<dbReference type="AlphaFoldDB" id="A0A0L6UJ52"/>
<protein>
    <submittedName>
        <fullName evidence="2">Uncharacterized protein</fullName>
    </submittedName>
</protein>
<dbReference type="VEuPathDB" id="FungiDB:VP01_5568g1"/>
<evidence type="ECO:0000313" key="2">
    <source>
        <dbReference type="EMBL" id="KNZ48564.1"/>
    </source>
</evidence>
<dbReference type="STRING" id="27349.A0A0L6UJ52"/>
<keyword evidence="1" id="KW-1133">Transmembrane helix</keyword>
<dbReference type="EMBL" id="LAVV01010794">
    <property type="protein sequence ID" value="KNZ48564.1"/>
    <property type="molecule type" value="Genomic_DNA"/>
</dbReference>
<name>A0A0L6UJ52_9BASI</name>
<organism evidence="2 3">
    <name type="scientific">Puccinia sorghi</name>
    <dbReference type="NCBI Taxonomy" id="27349"/>
    <lineage>
        <taxon>Eukaryota</taxon>
        <taxon>Fungi</taxon>
        <taxon>Dikarya</taxon>
        <taxon>Basidiomycota</taxon>
        <taxon>Pucciniomycotina</taxon>
        <taxon>Pucciniomycetes</taxon>
        <taxon>Pucciniales</taxon>
        <taxon>Pucciniaceae</taxon>
        <taxon>Puccinia</taxon>
    </lineage>
</organism>
<evidence type="ECO:0000313" key="3">
    <source>
        <dbReference type="Proteomes" id="UP000037035"/>
    </source>
</evidence>
<dbReference type="OrthoDB" id="2503717at2759"/>
<dbReference type="Proteomes" id="UP000037035">
    <property type="component" value="Unassembled WGS sequence"/>
</dbReference>
<gene>
    <name evidence="2" type="ORF">VP01_5568g1</name>
</gene>
<feature type="transmembrane region" description="Helical" evidence="1">
    <location>
        <begin position="189"/>
        <end position="213"/>
    </location>
</feature>
<proteinExistence type="predicted"/>
<comment type="caution">
    <text evidence="2">The sequence shown here is derived from an EMBL/GenBank/DDBJ whole genome shotgun (WGS) entry which is preliminary data.</text>
</comment>
<keyword evidence="1" id="KW-0472">Membrane</keyword>
<keyword evidence="1" id="KW-0812">Transmembrane</keyword>
<sequence>MSLVIKASAPQIGSTLEVLECLCLYYACNHIKLRWNPSTTQGIGLSPVPGSWVYPQAQASRYCSRISPQQYTSMIQLEIEVLGSSILPPTSTTPDSCSALPPPNPAHKLWVWSHFNINMDKNKVECIAPNRNKSSNPCGIFLARVSTSSTNSMSEHLKRVHQILPPNQEQENQLLLPALMKQQQVEYGVGFFFFNFSALFPIHGGLIIFPHFLQPIITGDCLRKAIGYLVAEVDVLFSIFKQPSFHYLLELLNPQTLHIEFGQKSIKSIVNS</sequence>